<gene>
    <name evidence="2" type="ORF">EV678_0833</name>
</gene>
<dbReference type="InterPro" id="IPR026487">
    <property type="entry name" value="CHP04141"/>
</dbReference>
<protein>
    <submittedName>
        <fullName evidence="2">Uncharacterized protein (TIGR04141 family)</fullName>
    </submittedName>
</protein>
<feature type="region of interest" description="Disordered" evidence="1">
    <location>
        <begin position="528"/>
        <end position="559"/>
    </location>
</feature>
<reference evidence="2 3" key="1">
    <citation type="submission" date="2019-02" db="EMBL/GenBank/DDBJ databases">
        <title>Genomic Encyclopedia of Type Strains, Phase IV (KMG-IV): sequencing the most valuable type-strain genomes for metagenomic binning, comparative biology and taxonomic classification.</title>
        <authorList>
            <person name="Goeker M."/>
        </authorList>
    </citation>
    <scope>NUCLEOTIDE SEQUENCE [LARGE SCALE GENOMIC DNA]</scope>
    <source>
        <strain evidence="2 3">DSM 21223</strain>
    </source>
</reference>
<dbReference type="EMBL" id="SHKM01000001">
    <property type="protein sequence ID" value="RZT90029.1"/>
    <property type="molecule type" value="Genomic_DNA"/>
</dbReference>
<proteinExistence type="predicted"/>
<dbReference type="NCBIfam" id="TIGR04141">
    <property type="entry name" value="TIGR04141 family sporadically distributed protein"/>
    <property type="match status" value="1"/>
</dbReference>
<sequence>MAKSRSFSIYLLKPGYSAANALRLGHALADNVVADNLPDGATLYILDSVPRPPWWKEYFAIDKELTQVQKGALIFLPVRERCFVLSFGHVSHNLLDASYEYDFGLRVTLNSLDPRKLKSTDTLDPGAAKRMRTQLPVESELTYFDFDRDSTILRSLTGKVREECRELFRHATGGSNLRISSDISADQLCGMCERLLALYEDDQYKVAFPEIQNIVPVCDPAQIFVLNDLLLQAFRERDTGLCLTVPDIVNYSDNVFSVFLGAGSSLIYNDVHIDHYFGYLDEKGIDREAVDIEVLRGHSLVLTDENGSPRNHYTIFKSLVFDACIEGEEGQTYHLCEGSWYKVDRDYVARLSAYLDSRCADCDLAAYTYSSEGEYNQKVSDNDNTLICLDMENISPDGQKQVEPCDLLRLRGNTAAFYHVKLSTLSAQLSHLFNQGVNAIELLRLEPRAQEKLEALIRDRTNAEYAEALISCIREQNCCVVFAIVTPKDATAKSLNLPLFSRISLMRNMKALQLMNIPAEFVFVADQSAEKEGRKRKRTRRTAPREDAGEAAAVAMDAR</sequence>
<evidence type="ECO:0000313" key="2">
    <source>
        <dbReference type="EMBL" id="RZT90029.1"/>
    </source>
</evidence>
<name>A0ABY0IUX6_9RHOO</name>
<dbReference type="Proteomes" id="UP000292136">
    <property type="component" value="Unassembled WGS sequence"/>
</dbReference>
<accession>A0ABY0IUX6</accession>
<evidence type="ECO:0000313" key="3">
    <source>
        <dbReference type="Proteomes" id="UP000292136"/>
    </source>
</evidence>
<evidence type="ECO:0000256" key="1">
    <source>
        <dbReference type="SAM" id="MobiDB-lite"/>
    </source>
</evidence>
<dbReference type="Pfam" id="PF19614">
    <property type="entry name" value="DUF6119"/>
    <property type="match status" value="1"/>
</dbReference>
<keyword evidence="3" id="KW-1185">Reference proteome</keyword>
<feature type="compositionally biased region" description="Low complexity" evidence="1">
    <location>
        <begin position="550"/>
        <end position="559"/>
    </location>
</feature>
<organism evidence="2 3">
    <name type="scientific">Azospira oryzae</name>
    <dbReference type="NCBI Taxonomy" id="146939"/>
    <lineage>
        <taxon>Bacteria</taxon>
        <taxon>Pseudomonadati</taxon>
        <taxon>Pseudomonadota</taxon>
        <taxon>Betaproteobacteria</taxon>
        <taxon>Rhodocyclales</taxon>
        <taxon>Rhodocyclaceae</taxon>
        <taxon>Azospira</taxon>
    </lineage>
</organism>
<dbReference type="RefSeq" id="WP_130458603.1">
    <property type="nucleotide sequence ID" value="NZ_SHKM01000001.1"/>
</dbReference>
<comment type="caution">
    <text evidence="2">The sequence shown here is derived from an EMBL/GenBank/DDBJ whole genome shotgun (WGS) entry which is preliminary data.</text>
</comment>